<accession>A0A226X7U9</accession>
<name>A0A226X7U9_CABSO</name>
<proteinExistence type="predicted"/>
<dbReference type="Proteomes" id="UP000214720">
    <property type="component" value="Unassembled WGS sequence"/>
</dbReference>
<sequence>MELVGGHAYLRRAKALFAVGRADLRDIRGDGSASSYWVH</sequence>
<organism evidence="1 2">
    <name type="scientific">Caballeronia sordidicola</name>
    <name type="common">Burkholderia sordidicola</name>
    <dbReference type="NCBI Taxonomy" id="196367"/>
    <lineage>
        <taxon>Bacteria</taxon>
        <taxon>Pseudomonadati</taxon>
        <taxon>Pseudomonadota</taxon>
        <taxon>Betaproteobacteria</taxon>
        <taxon>Burkholderiales</taxon>
        <taxon>Burkholderiaceae</taxon>
        <taxon>Caballeronia</taxon>
    </lineage>
</organism>
<comment type="caution">
    <text evidence="1">The sequence shown here is derived from an EMBL/GenBank/DDBJ whole genome shotgun (WGS) entry which is preliminary data.</text>
</comment>
<gene>
    <name evidence="1" type="ORF">BSU04_08495</name>
</gene>
<dbReference type="EMBL" id="MTHB01000046">
    <property type="protein sequence ID" value="OXC79199.1"/>
    <property type="molecule type" value="Genomic_DNA"/>
</dbReference>
<reference evidence="2" key="1">
    <citation type="submission" date="2017-01" db="EMBL/GenBank/DDBJ databases">
        <title>Genome Analysis of Deinococcus marmoris KOPRI26562.</title>
        <authorList>
            <person name="Kim J.H."/>
            <person name="Oh H.-M."/>
        </authorList>
    </citation>
    <scope>NUCLEOTIDE SEQUENCE [LARGE SCALE GENOMIC DNA]</scope>
    <source>
        <strain evidence="2">PAMC 26633</strain>
    </source>
</reference>
<protein>
    <submittedName>
        <fullName evidence="1">Uncharacterized protein</fullName>
    </submittedName>
</protein>
<evidence type="ECO:0000313" key="2">
    <source>
        <dbReference type="Proteomes" id="UP000214720"/>
    </source>
</evidence>
<evidence type="ECO:0000313" key="1">
    <source>
        <dbReference type="EMBL" id="OXC79199.1"/>
    </source>
</evidence>
<dbReference type="AlphaFoldDB" id="A0A226X7U9"/>